<keyword evidence="1" id="KW-1133">Transmembrane helix</keyword>
<comment type="caution">
    <text evidence="2">The sequence shown here is derived from an EMBL/GenBank/DDBJ whole genome shotgun (WGS) entry which is preliminary data.</text>
</comment>
<keyword evidence="1" id="KW-0472">Membrane</keyword>
<dbReference type="AlphaFoldDB" id="A0A391P5P1"/>
<evidence type="ECO:0000313" key="2">
    <source>
        <dbReference type="EMBL" id="GCA67566.1"/>
    </source>
</evidence>
<accession>A0A391P5P1</accession>
<reference evidence="3" key="1">
    <citation type="submission" date="2018-09" db="EMBL/GenBank/DDBJ databases">
        <title>Draft Genome Sequence of Mediterraneibacter sp. KCTC 15684.</title>
        <authorList>
            <person name="Kim J.S."/>
            <person name="Han K.I."/>
            <person name="Suh M.K."/>
            <person name="Lee K.C."/>
            <person name="Eom M.K."/>
            <person name="Lee J.H."/>
            <person name="Park S.H."/>
            <person name="Kang S.W."/>
            <person name="Park J.E."/>
            <person name="Oh B.S."/>
            <person name="Yu S.Y."/>
            <person name="Choi S.H."/>
            <person name="Lee D.H."/>
            <person name="Yoon H."/>
            <person name="Kim B."/>
            <person name="Yang S.J."/>
            <person name="Lee J.S."/>
        </authorList>
    </citation>
    <scope>NUCLEOTIDE SEQUENCE [LARGE SCALE GENOMIC DNA]</scope>
    <source>
        <strain evidence="3">KCTC 15684</strain>
    </source>
</reference>
<name>A0A391P5P1_9FIRM</name>
<evidence type="ECO:0000256" key="1">
    <source>
        <dbReference type="SAM" id="Phobius"/>
    </source>
</evidence>
<organism evidence="2 3">
    <name type="scientific">Mediterraneibacter butyricigenes</name>
    <dbReference type="NCBI Taxonomy" id="2316025"/>
    <lineage>
        <taxon>Bacteria</taxon>
        <taxon>Bacillati</taxon>
        <taxon>Bacillota</taxon>
        <taxon>Clostridia</taxon>
        <taxon>Lachnospirales</taxon>
        <taxon>Lachnospiraceae</taxon>
        <taxon>Mediterraneibacter</taxon>
    </lineage>
</organism>
<keyword evidence="3" id="KW-1185">Reference proteome</keyword>
<gene>
    <name evidence="2" type="ORF">KGMB01110_20020</name>
</gene>
<sequence>MGKDIHVVSMDVETIAVIKKNKKIQHERMRQGNARIIMIHPFVFGLIIFLFLLGESNGRNV</sequence>
<dbReference type="Proteomes" id="UP000265643">
    <property type="component" value="Unassembled WGS sequence"/>
</dbReference>
<protein>
    <submittedName>
        <fullName evidence="2">Uncharacterized protein</fullName>
    </submittedName>
</protein>
<dbReference type="EMBL" id="BHGK01000001">
    <property type="protein sequence ID" value="GCA67566.1"/>
    <property type="molecule type" value="Genomic_DNA"/>
</dbReference>
<feature type="transmembrane region" description="Helical" evidence="1">
    <location>
        <begin position="32"/>
        <end position="53"/>
    </location>
</feature>
<keyword evidence="1" id="KW-0812">Transmembrane</keyword>
<evidence type="ECO:0000313" key="3">
    <source>
        <dbReference type="Proteomes" id="UP000265643"/>
    </source>
</evidence>
<proteinExistence type="predicted"/>